<name>A0A445EFX2_ARAHY</name>
<feature type="transmembrane region" description="Helical" evidence="1">
    <location>
        <begin position="6"/>
        <end position="24"/>
    </location>
</feature>
<keyword evidence="1" id="KW-0812">Transmembrane</keyword>
<reference evidence="2 3" key="1">
    <citation type="submission" date="2019-01" db="EMBL/GenBank/DDBJ databases">
        <title>Sequencing of cultivated peanut Arachis hypogaea provides insights into genome evolution and oil improvement.</title>
        <authorList>
            <person name="Chen X."/>
        </authorList>
    </citation>
    <scope>NUCLEOTIDE SEQUENCE [LARGE SCALE GENOMIC DNA]</scope>
    <source>
        <strain evidence="3">cv. Fuhuasheng</strain>
        <tissue evidence="2">Leaves</tissue>
    </source>
</reference>
<keyword evidence="1" id="KW-0472">Membrane</keyword>
<evidence type="ECO:0000256" key="1">
    <source>
        <dbReference type="SAM" id="Phobius"/>
    </source>
</evidence>
<dbReference type="EMBL" id="SDMP01000002">
    <property type="protein sequence ID" value="RYR74328.1"/>
    <property type="molecule type" value="Genomic_DNA"/>
</dbReference>
<comment type="caution">
    <text evidence="2">The sequence shown here is derived from an EMBL/GenBank/DDBJ whole genome shotgun (WGS) entry which is preliminary data.</text>
</comment>
<keyword evidence="1" id="KW-1133">Transmembrane helix</keyword>
<dbReference type="Proteomes" id="UP000289738">
    <property type="component" value="Chromosome A02"/>
</dbReference>
<dbReference type="PANTHER" id="PTHR33641:SF24">
    <property type="entry name" value="PROTEIN, PUTATIVE-RELATED"/>
    <property type="match status" value="1"/>
</dbReference>
<evidence type="ECO:0000313" key="3">
    <source>
        <dbReference type="Proteomes" id="UP000289738"/>
    </source>
</evidence>
<organism evidence="2 3">
    <name type="scientific">Arachis hypogaea</name>
    <name type="common">Peanut</name>
    <dbReference type="NCBI Taxonomy" id="3818"/>
    <lineage>
        <taxon>Eukaryota</taxon>
        <taxon>Viridiplantae</taxon>
        <taxon>Streptophyta</taxon>
        <taxon>Embryophyta</taxon>
        <taxon>Tracheophyta</taxon>
        <taxon>Spermatophyta</taxon>
        <taxon>Magnoliopsida</taxon>
        <taxon>eudicotyledons</taxon>
        <taxon>Gunneridae</taxon>
        <taxon>Pentapetalae</taxon>
        <taxon>rosids</taxon>
        <taxon>fabids</taxon>
        <taxon>Fabales</taxon>
        <taxon>Fabaceae</taxon>
        <taxon>Papilionoideae</taxon>
        <taxon>50 kb inversion clade</taxon>
        <taxon>dalbergioids sensu lato</taxon>
        <taxon>Dalbergieae</taxon>
        <taxon>Pterocarpus clade</taxon>
        <taxon>Arachis</taxon>
    </lineage>
</organism>
<keyword evidence="3" id="KW-1185">Reference proteome</keyword>
<feature type="transmembrane region" description="Helical" evidence="1">
    <location>
        <begin position="69"/>
        <end position="87"/>
    </location>
</feature>
<gene>
    <name evidence="2" type="ORF">Ahy_A02g009003</name>
</gene>
<protein>
    <submittedName>
        <fullName evidence="2">Uncharacterized protein</fullName>
    </submittedName>
</protein>
<accession>A0A445EFX2</accession>
<evidence type="ECO:0000313" key="2">
    <source>
        <dbReference type="EMBL" id="RYR74328.1"/>
    </source>
</evidence>
<dbReference type="AlphaFoldDB" id="A0A445EFX2"/>
<sequence length="185" mass="20501">MAMRKIYASLPAVPAGVGFFFYNAKEHVRRISASNQETISTTRVVEEQTKASRKPSVAPQLDAMAMRKIYASLPAVAAGVGFFFYNAKDHARRILASNQETISTTRVVEEQTKAIRKPSVAPQLDGLHCFETFVMNKKLARGISASNQKTISTTRVVEEQTKASRKPSVAPQFDGLHCFETFVMN</sequence>
<proteinExistence type="predicted"/>
<dbReference type="PANTHER" id="PTHR33641">
    <property type="entry name" value="OS06G0133500 PROTEIN"/>
    <property type="match status" value="1"/>
</dbReference>